<evidence type="ECO:0000256" key="9">
    <source>
        <dbReference type="ARBA" id="ARBA00023270"/>
    </source>
</evidence>
<keyword evidence="7 11" id="KW-0808">Transferase</keyword>
<dbReference type="UniPathway" id="UPA00115">
    <property type="reaction ID" value="UER00414"/>
</dbReference>
<dbReference type="AlphaFoldDB" id="A0A4R5DJC1"/>
<proteinExistence type="inferred from homology"/>
<dbReference type="InterPro" id="IPR018225">
    <property type="entry name" value="Transaldolase_AS"/>
</dbReference>
<accession>A0A4R5DJC1</accession>
<evidence type="ECO:0000313" key="12">
    <source>
        <dbReference type="EMBL" id="TDE14206.1"/>
    </source>
</evidence>
<dbReference type="Pfam" id="PF00923">
    <property type="entry name" value="TAL_FSA"/>
    <property type="match status" value="1"/>
</dbReference>
<comment type="similarity">
    <text evidence="4 11">Belongs to the transaldolase family. Type 2 subfamily.</text>
</comment>
<evidence type="ECO:0000256" key="2">
    <source>
        <dbReference type="ARBA" id="ARBA00004496"/>
    </source>
</evidence>
<evidence type="ECO:0000256" key="8">
    <source>
        <dbReference type="ARBA" id="ARBA00023126"/>
    </source>
</evidence>
<evidence type="ECO:0000256" key="7">
    <source>
        <dbReference type="ARBA" id="ARBA00022679"/>
    </source>
</evidence>
<evidence type="ECO:0000256" key="1">
    <source>
        <dbReference type="ARBA" id="ARBA00003518"/>
    </source>
</evidence>
<dbReference type="GO" id="GO:0004801">
    <property type="term" value="F:transaldolase activity"/>
    <property type="evidence" value="ECO:0007669"/>
    <property type="project" value="UniProtKB-UniRule"/>
</dbReference>
<dbReference type="Proteomes" id="UP000294739">
    <property type="component" value="Unassembled WGS sequence"/>
</dbReference>
<comment type="subcellular location">
    <subcellularLocation>
        <location evidence="2 11">Cytoplasm</location>
    </subcellularLocation>
</comment>
<protein>
    <recommendedName>
        <fullName evidence="5 11">Transaldolase</fullName>
        <ecNumber evidence="5 11">2.2.1.2</ecNumber>
    </recommendedName>
</protein>
<keyword evidence="13" id="KW-1185">Reference proteome</keyword>
<comment type="pathway">
    <text evidence="3 11">Carbohydrate degradation; pentose phosphate pathway; D-glyceraldehyde 3-phosphate and beta-D-fructose 6-phosphate from D-ribose 5-phosphate and D-xylulose 5-phosphate (non-oxidative stage): step 2/3.</text>
</comment>
<dbReference type="InterPro" id="IPR013785">
    <property type="entry name" value="Aldolase_TIM"/>
</dbReference>
<comment type="function">
    <text evidence="1 11">Transaldolase is important for the balance of metabolites in the pentose-phosphate pathway.</text>
</comment>
<dbReference type="PROSITE" id="PS01054">
    <property type="entry name" value="TRANSALDOLASE_1"/>
    <property type="match status" value="1"/>
</dbReference>
<sequence>MTSTEPLAQLSAVGVAIWLDDLSRDRLHTGNLKSMIENKHVVGVTTNPSIFQTAISKSSLYDDHIRAAAETGEDAHGAVRRFTTDDVRNAADLFTAVAEQSGNGDGRVSIEVDPRLAHDTDATISQAQDLWTEIGRPNIYVKIPATTLSLPAITAASPSRPYEAGGARHDRAVSVLRLRRVGQWRTCARTSRKADNRW</sequence>
<keyword evidence="8 11" id="KW-0570">Pentose shunt</keyword>
<evidence type="ECO:0000256" key="11">
    <source>
        <dbReference type="HAMAP-Rule" id="MF_00493"/>
    </source>
</evidence>
<dbReference type="GO" id="GO:0006098">
    <property type="term" value="P:pentose-phosphate shunt"/>
    <property type="evidence" value="ECO:0007669"/>
    <property type="project" value="UniProtKB-UniRule"/>
</dbReference>
<name>A0A4R5DJC1_9ACTN</name>
<dbReference type="InterPro" id="IPR001585">
    <property type="entry name" value="TAL/FSA"/>
</dbReference>
<evidence type="ECO:0000256" key="4">
    <source>
        <dbReference type="ARBA" id="ARBA00008426"/>
    </source>
</evidence>
<evidence type="ECO:0000256" key="6">
    <source>
        <dbReference type="ARBA" id="ARBA00022490"/>
    </source>
</evidence>
<comment type="catalytic activity">
    <reaction evidence="10 11">
        <text>D-sedoheptulose 7-phosphate + D-glyceraldehyde 3-phosphate = D-erythrose 4-phosphate + beta-D-fructose 6-phosphate</text>
        <dbReference type="Rhea" id="RHEA:17053"/>
        <dbReference type="ChEBI" id="CHEBI:16897"/>
        <dbReference type="ChEBI" id="CHEBI:57483"/>
        <dbReference type="ChEBI" id="CHEBI:57634"/>
        <dbReference type="ChEBI" id="CHEBI:59776"/>
        <dbReference type="EC" id="2.2.1.2"/>
    </reaction>
</comment>
<keyword evidence="6 11" id="KW-0963">Cytoplasm</keyword>
<evidence type="ECO:0000313" key="13">
    <source>
        <dbReference type="Proteomes" id="UP000294739"/>
    </source>
</evidence>
<dbReference type="InterPro" id="IPR004732">
    <property type="entry name" value="Transaldolase_2"/>
</dbReference>
<dbReference type="Gene3D" id="3.20.20.70">
    <property type="entry name" value="Aldolase class I"/>
    <property type="match status" value="1"/>
</dbReference>
<dbReference type="InParanoid" id="A0A4R5DJC1"/>
<evidence type="ECO:0000256" key="5">
    <source>
        <dbReference type="ARBA" id="ARBA00013151"/>
    </source>
</evidence>
<gene>
    <name evidence="11" type="primary">tal</name>
    <name evidence="12" type="ORF">E1269_03330</name>
</gene>
<dbReference type="OrthoDB" id="9809101at2"/>
<dbReference type="PANTHER" id="PTHR10683:SF31">
    <property type="entry name" value="TRANSALDOLASE"/>
    <property type="match status" value="1"/>
</dbReference>
<dbReference type="EC" id="2.2.1.2" evidence="5 11"/>
<comment type="caution">
    <text evidence="12">The sequence shown here is derived from an EMBL/GenBank/DDBJ whole genome shotgun (WGS) entry which is preliminary data.</text>
</comment>
<keyword evidence="9 11" id="KW-0704">Schiff base</keyword>
<reference evidence="12 13" key="1">
    <citation type="submission" date="2019-03" db="EMBL/GenBank/DDBJ databases">
        <title>Draft genome sequences of novel Actinobacteria.</title>
        <authorList>
            <person name="Sahin N."/>
            <person name="Ay H."/>
            <person name="Saygin H."/>
        </authorList>
    </citation>
    <scope>NUCLEOTIDE SEQUENCE [LARGE SCALE GENOMIC DNA]</scope>
    <source>
        <strain evidence="12 13">5K138</strain>
    </source>
</reference>
<evidence type="ECO:0000256" key="3">
    <source>
        <dbReference type="ARBA" id="ARBA00004857"/>
    </source>
</evidence>
<dbReference type="GO" id="GO:0005975">
    <property type="term" value="P:carbohydrate metabolic process"/>
    <property type="evidence" value="ECO:0007669"/>
    <property type="project" value="InterPro"/>
</dbReference>
<dbReference type="EMBL" id="SMKZ01000003">
    <property type="protein sequence ID" value="TDE14206.1"/>
    <property type="molecule type" value="Genomic_DNA"/>
</dbReference>
<organism evidence="12 13">
    <name type="scientific">Jiangella asiatica</name>
    <dbReference type="NCBI Taxonomy" id="2530372"/>
    <lineage>
        <taxon>Bacteria</taxon>
        <taxon>Bacillati</taxon>
        <taxon>Actinomycetota</taxon>
        <taxon>Actinomycetes</taxon>
        <taxon>Jiangellales</taxon>
        <taxon>Jiangellaceae</taxon>
        <taxon>Jiangella</taxon>
    </lineage>
</organism>
<dbReference type="GO" id="GO:0005737">
    <property type="term" value="C:cytoplasm"/>
    <property type="evidence" value="ECO:0007669"/>
    <property type="project" value="UniProtKB-SubCell"/>
</dbReference>
<dbReference type="PANTHER" id="PTHR10683">
    <property type="entry name" value="TRANSALDOLASE"/>
    <property type="match status" value="1"/>
</dbReference>
<evidence type="ECO:0000256" key="10">
    <source>
        <dbReference type="ARBA" id="ARBA00048810"/>
    </source>
</evidence>
<dbReference type="SUPFAM" id="SSF51569">
    <property type="entry name" value="Aldolase"/>
    <property type="match status" value="1"/>
</dbReference>
<dbReference type="HAMAP" id="MF_00493">
    <property type="entry name" value="Transaldolase_2"/>
    <property type="match status" value="1"/>
</dbReference>
<feature type="active site" description="Schiff-base intermediate with substrate" evidence="11">
    <location>
        <position position="142"/>
    </location>
</feature>